<dbReference type="Proteomes" id="UP000789901">
    <property type="component" value="Unassembled WGS sequence"/>
</dbReference>
<reference evidence="1 2" key="1">
    <citation type="submission" date="2021-06" db="EMBL/GenBank/DDBJ databases">
        <authorList>
            <person name="Kallberg Y."/>
            <person name="Tangrot J."/>
            <person name="Rosling A."/>
        </authorList>
    </citation>
    <scope>NUCLEOTIDE SEQUENCE [LARGE SCALE GENOMIC DNA]</scope>
    <source>
        <strain evidence="1 2">120-4 pot B 10/14</strain>
    </source>
</reference>
<keyword evidence="2" id="KW-1185">Reference proteome</keyword>
<evidence type="ECO:0000313" key="1">
    <source>
        <dbReference type="EMBL" id="CAG8851399.1"/>
    </source>
</evidence>
<evidence type="ECO:0000313" key="2">
    <source>
        <dbReference type="Proteomes" id="UP000789901"/>
    </source>
</evidence>
<feature type="non-terminal residue" evidence="1">
    <location>
        <position position="1"/>
    </location>
</feature>
<protein>
    <submittedName>
        <fullName evidence="1">11390_t:CDS:1</fullName>
    </submittedName>
</protein>
<comment type="caution">
    <text evidence="1">The sequence shown here is derived from an EMBL/GenBank/DDBJ whole genome shotgun (WGS) entry which is preliminary data.</text>
</comment>
<proteinExistence type="predicted"/>
<sequence length="47" mass="5604">QKTLIDNGTENNCEFKADENLYKVNHVFESQNYLNGFEEEIHKKLCR</sequence>
<accession>A0ABN7XAK8</accession>
<feature type="non-terminal residue" evidence="1">
    <location>
        <position position="47"/>
    </location>
</feature>
<gene>
    <name evidence="1" type="ORF">GMARGA_LOCUS40722</name>
</gene>
<dbReference type="EMBL" id="CAJVQB010105894">
    <property type="protein sequence ID" value="CAG8851399.1"/>
    <property type="molecule type" value="Genomic_DNA"/>
</dbReference>
<organism evidence="1 2">
    <name type="scientific">Gigaspora margarita</name>
    <dbReference type="NCBI Taxonomy" id="4874"/>
    <lineage>
        <taxon>Eukaryota</taxon>
        <taxon>Fungi</taxon>
        <taxon>Fungi incertae sedis</taxon>
        <taxon>Mucoromycota</taxon>
        <taxon>Glomeromycotina</taxon>
        <taxon>Glomeromycetes</taxon>
        <taxon>Diversisporales</taxon>
        <taxon>Gigasporaceae</taxon>
        <taxon>Gigaspora</taxon>
    </lineage>
</organism>
<name>A0ABN7XAK8_GIGMA</name>